<sequence>MFRNRGFTQHETNNFIFIAWMTNSNAQAVKVGIIAQLADDVFQTIVAAVAAAKFKFRHARREIQLVVSDQNFVRL</sequence>
<accession>G5QI88</accession>
<dbReference type="Proteomes" id="UP000004903">
    <property type="component" value="Unassembled WGS sequence"/>
</dbReference>
<dbReference type="EMBL" id="AFCT01000850">
    <property type="protein sequence ID" value="EHC89829.1"/>
    <property type="molecule type" value="Genomic_DNA"/>
</dbReference>
<name>G5QI88_SALRU</name>
<comment type="caution">
    <text evidence="1">The sequence shown here is derived from an EMBL/GenBank/DDBJ whole genome shotgun (WGS) entry which is preliminary data.</text>
</comment>
<proteinExistence type="predicted"/>
<gene>
    <name evidence="1" type="ORF">LTSERUB_2237</name>
</gene>
<evidence type="ECO:0000313" key="2">
    <source>
        <dbReference type="Proteomes" id="UP000004903"/>
    </source>
</evidence>
<feature type="non-terminal residue" evidence="1">
    <location>
        <position position="75"/>
    </location>
</feature>
<evidence type="ECO:0000313" key="1">
    <source>
        <dbReference type="EMBL" id="EHC89829.1"/>
    </source>
</evidence>
<organism evidence="1 2">
    <name type="scientific">Salmonella enterica subsp. enterica serovar Rubislaw str. A4-653</name>
    <dbReference type="NCBI Taxonomy" id="913081"/>
    <lineage>
        <taxon>Bacteria</taxon>
        <taxon>Pseudomonadati</taxon>
        <taxon>Pseudomonadota</taxon>
        <taxon>Gammaproteobacteria</taxon>
        <taxon>Enterobacterales</taxon>
        <taxon>Enterobacteriaceae</taxon>
        <taxon>Salmonella</taxon>
    </lineage>
</organism>
<reference evidence="1 2" key="1">
    <citation type="journal article" date="2011" name="BMC Genomics">
        <title>Genome sequencing reveals diversification of virulence factor content and possible host adaptation in distinct subpopulations of Salmonella enterica.</title>
        <authorList>
            <person name="den Bakker H.C."/>
            <person name="Moreno Switt A.I."/>
            <person name="Govoni G."/>
            <person name="Cummings C.A."/>
            <person name="Ranieri M.L."/>
            <person name="Degoricija L."/>
            <person name="Hoelzer K."/>
            <person name="Rodriguez-Rivera L.D."/>
            <person name="Brown S."/>
            <person name="Bolchacova E."/>
            <person name="Furtado M.R."/>
            <person name="Wiedmann M."/>
        </authorList>
    </citation>
    <scope>NUCLEOTIDE SEQUENCE [LARGE SCALE GENOMIC DNA]</scope>
    <source>
        <strain evidence="1 2">A4-653</strain>
    </source>
</reference>
<dbReference type="AlphaFoldDB" id="G5QI88"/>
<protein>
    <submittedName>
        <fullName evidence="1">Uncharacterized protein</fullName>
    </submittedName>
</protein>